<feature type="compositionally biased region" description="Low complexity" evidence="1">
    <location>
        <begin position="15"/>
        <end position="44"/>
    </location>
</feature>
<protein>
    <recommendedName>
        <fullName evidence="3">SAP domain-containing protein</fullName>
    </recommendedName>
</protein>
<evidence type="ECO:0000313" key="2">
    <source>
        <dbReference type="EMBL" id="CAE0363596.1"/>
    </source>
</evidence>
<accession>A0A7S3JV56</accession>
<dbReference type="InterPro" id="IPR036361">
    <property type="entry name" value="SAP_dom_sf"/>
</dbReference>
<feature type="compositionally biased region" description="Basic and acidic residues" evidence="1">
    <location>
        <begin position="291"/>
        <end position="302"/>
    </location>
</feature>
<dbReference type="AlphaFoldDB" id="A0A7S3JV56"/>
<proteinExistence type="predicted"/>
<feature type="compositionally biased region" description="Polar residues" evidence="1">
    <location>
        <begin position="303"/>
        <end position="316"/>
    </location>
</feature>
<feature type="compositionally biased region" description="Low complexity" evidence="1">
    <location>
        <begin position="219"/>
        <end position="234"/>
    </location>
</feature>
<feature type="region of interest" description="Disordered" evidence="1">
    <location>
        <begin position="1"/>
        <end position="74"/>
    </location>
</feature>
<feature type="region of interest" description="Disordered" evidence="1">
    <location>
        <begin position="291"/>
        <end position="316"/>
    </location>
</feature>
<feature type="region of interest" description="Disordered" evidence="1">
    <location>
        <begin position="219"/>
        <end position="255"/>
    </location>
</feature>
<dbReference type="EMBL" id="HBIJ01006191">
    <property type="protein sequence ID" value="CAE0363596.1"/>
    <property type="molecule type" value="Transcribed_RNA"/>
</dbReference>
<name>A0A7S3JV56_9STRA</name>
<feature type="compositionally biased region" description="Basic residues" evidence="1">
    <location>
        <begin position="54"/>
        <end position="65"/>
    </location>
</feature>
<organism evidence="2">
    <name type="scientific">Aureoumbra lagunensis</name>
    <dbReference type="NCBI Taxonomy" id="44058"/>
    <lineage>
        <taxon>Eukaryota</taxon>
        <taxon>Sar</taxon>
        <taxon>Stramenopiles</taxon>
        <taxon>Ochrophyta</taxon>
        <taxon>Pelagophyceae</taxon>
        <taxon>Pelagomonadales</taxon>
        <taxon>Aureoumbra</taxon>
    </lineage>
</organism>
<dbReference type="Gene3D" id="1.10.720.30">
    <property type="entry name" value="SAP domain"/>
    <property type="match status" value="1"/>
</dbReference>
<gene>
    <name evidence="2" type="ORF">ALAG00032_LOCUS4337</name>
</gene>
<evidence type="ECO:0000256" key="1">
    <source>
        <dbReference type="SAM" id="MobiDB-lite"/>
    </source>
</evidence>
<feature type="compositionally biased region" description="Polar residues" evidence="1">
    <location>
        <begin position="235"/>
        <end position="255"/>
    </location>
</feature>
<reference evidence="2" key="1">
    <citation type="submission" date="2021-01" db="EMBL/GenBank/DDBJ databases">
        <authorList>
            <person name="Corre E."/>
            <person name="Pelletier E."/>
            <person name="Niang G."/>
            <person name="Scheremetjew M."/>
            <person name="Finn R."/>
            <person name="Kale V."/>
            <person name="Holt S."/>
            <person name="Cochrane G."/>
            <person name="Meng A."/>
            <person name="Brown T."/>
            <person name="Cohen L."/>
        </authorList>
    </citation>
    <scope>NUCLEOTIDE SEQUENCE</scope>
    <source>
        <strain evidence="2">CCMP1510</strain>
    </source>
</reference>
<sequence>MDSLVTAISSVEGPLSSLQSRSSRSGSEEGSASGGDSSDGILLSRAENGEDLLKKRREKSSRKRSAQSIHSERANTVKYLKQRCRTAGLAVSGTKQELTARLDFIRTSSTTECQTFRMGSLPLHAGTLRQGSLRVIASISKGRAEEPHLKKIANNTYKIIPGNNPIAVSVLRHDNVFSTDPDHLRKEPIPLCPCCNDPAEVFDIQQPIPIPVSTNISPLISQQSQSQESIPSQLGNVDQSQNDAESNLPLTHSTPNPLYTHLHSINLIPQGPRTYLRVCRKGCLSYQDVHHDTNSTERDSENSQRNSTDPSSQAAS</sequence>
<evidence type="ECO:0008006" key="3">
    <source>
        <dbReference type="Google" id="ProtNLM"/>
    </source>
</evidence>